<evidence type="ECO:0000313" key="2">
    <source>
        <dbReference type="EMBL" id="CAI8020527.1"/>
    </source>
</evidence>
<feature type="non-terminal residue" evidence="2">
    <location>
        <position position="1"/>
    </location>
</feature>
<dbReference type="AlphaFoldDB" id="A0AA35S0T4"/>
<feature type="non-terminal residue" evidence="2">
    <location>
        <position position="546"/>
    </location>
</feature>
<organism evidence="2 3">
    <name type="scientific">Geodia barretti</name>
    <name type="common">Barrett's horny sponge</name>
    <dbReference type="NCBI Taxonomy" id="519541"/>
    <lineage>
        <taxon>Eukaryota</taxon>
        <taxon>Metazoa</taxon>
        <taxon>Porifera</taxon>
        <taxon>Demospongiae</taxon>
        <taxon>Heteroscleromorpha</taxon>
        <taxon>Tetractinellida</taxon>
        <taxon>Astrophorina</taxon>
        <taxon>Geodiidae</taxon>
        <taxon>Geodia</taxon>
    </lineage>
</organism>
<keyword evidence="1" id="KW-0472">Membrane</keyword>
<accession>A0AA35S0T4</accession>
<protein>
    <submittedName>
        <fullName evidence="2">Uncharacterized protein</fullName>
    </submittedName>
</protein>
<name>A0AA35S0T4_GEOBA</name>
<keyword evidence="1" id="KW-0812">Transmembrane</keyword>
<evidence type="ECO:0000313" key="3">
    <source>
        <dbReference type="Proteomes" id="UP001174909"/>
    </source>
</evidence>
<keyword evidence="1" id="KW-1133">Transmembrane helix</keyword>
<feature type="transmembrane region" description="Helical" evidence="1">
    <location>
        <begin position="257"/>
        <end position="281"/>
    </location>
</feature>
<comment type="caution">
    <text evidence="2">The sequence shown here is derived from an EMBL/GenBank/DDBJ whole genome shotgun (WGS) entry which is preliminary data.</text>
</comment>
<dbReference type="Proteomes" id="UP001174909">
    <property type="component" value="Unassembled WGS sequence"/>
</dbReference>
<gene>
    <name evidence="2" type="ORF">GBAR_LOCUS12281</name>
</gene>
<sequence length="546" mass="61250">VEEWLFQVDQNLSPEGFQLLKVLYLNTLQFRTLSDQVNQPHKLHGALSSDWSAEGEQDGGGRVLESARMSPRDSLSLFVHRLRVLVPPAQTELRDRKGLGAQECLDRLPLGLSTPSSFLTVEISQESKMLECLVKTYVILTPRPQRVALMRNLGQKTDTHADNLTTYQLFGRFFAIYKARIAEGVDVFADALGDVNSRSACVEFEAHLTASRIPHEPIRIPGEDKVDEELVSQVDPLLKQQERRRDKKTRKVARKSAVICLCHCIPILVGLVLFSIGVGILSTHVPPAEEKETIETSSHDQMRCPAPHGGVRPQPIRVGKFNSFWYESVTAAQLAGDLYFTLTANVYLIPEKKLPIRTQKYTCSCNQSNCEYLYLRYFYLLEGSSVDFSLIVNSTSTTNPGFVNLTICDNYVDFNGGDCSLQYPVTVRPHETGKAFKTRFTAPKDSYYFVTTYNQFSMNALIHSYQVDVEMKYLNESDFGTNVAAHFSQTESQGISKQIFDNNGLTSATNYVIVATFDGRGAFGKMRVTKHHRNLVYVVPAIAALS</sequence>
<proteinExistence type="predicted"/>
<dbReference type="EMBL" id="CASHTH010001833">
    <property type="protein sequence ID" value="CAI8020527.1"/>
    <property type="molecule type" value="Genomic_DNA"/>
</dbReference>
<evidence type="ECO:0000256" key="1">
    <source>
        <dbReference type="SAM" id="Phobius"/>
    </source>
</evidence>
<keyword evidence="3" id="KW-1185">Reference proteome</keyword>
<reference evidence="2" key="1">
    <citation type="submission" date="2023-03" db="EMBL/GenBank/DDBJ databases">
        <authorList>
            <person name="Steffen K."/>
            <person name="Cardenas P."/>
        </authorList>
    </citation>
    <scope>NUCLEOTIDE SEQUENCE</scope>
</reference>